<dbReference type="EMBL" id="UINC01138403">
    <property type="protein sequence ID" value="SVD24312.1"/>
    <property type="molecule type" value="Genomic_DNA"/>
</dbReference>
<gene>
    <name evidence="1" type="ORF">METZ01_LOCUS377166</name>
</gene>
<accession>A0A382TRF5</accession>
<protein>
    <submittedName>
        <fullName evidence="1">Uncharacterized protein</fullName>
    </submittedName>
</protein>
<sequence>MSTQSISRILTSSALGSSRTGFSTGFAETFISLT</sequence>
<reference evidence="1" key="1">
    <citation type="submission" date="2018-05" db="EMBL/GenBank/DDBJ databases">
        <authorList>
            <person name="Lanie J.A."/>
            <person name="Ng W.-L."/>
            <person name="Kazmierczak K.M."/>
            <person name="Andrzejewski T.M."/>
            <person name="Davidsen T.M."/>
            <person name="Wayne K.J."/>
            <person name="Tettelin H."/>
            <person name="Glass J.I."/>
            <person name="Rusch D."/>
            <person name="Podicherti R."/>
            <person name="Tsui H.-C.T."/>
            <person name="Winkler M.E."/>
        </authorList>
    </citation>
    <scope>NUCLEOTIDE SEQUENCE</scope>
</reference>
<organism evidence="1">
    <name type="scientific">marine metagenome</name>
    <dbReference type="NCBI Taxonomy" id="408172"/>
    <lineage>
        <taxon>unclassified sequences</taxon>
        <taxon>metagenomes</taxon>
        <taxon>ecological metagenomes</taxon>
    </lineage>
</organism>
<name>A0A382TRF5_9ZZZZ</name>
<evidence type="ECO:0000313" key="1">
    <source>
        <dbReference type="EMBL" id="SVD24312.1"/>
    </source>
</evidence>
<proteinExistence type="predicted"/>
<dbReference type="AlphaFoldDB" id="A0A382TRF5"/>